<feature type="transmembrane region" description="Helical" evidence="6">
    <location>
        <begin position="127"/>
        <end position="145"/>
    </location>
</feature>
<dbReference type="Proteomes" id="UP000093451">
    <property type="component" value="Unassembled WGS sequence"/>
</dbReference>
<name>A0A1B9UK06_AGRTU</name>
<dbReference type="AlphaFoldDB" id="A0A1B9UK06"/>
<evidence type="ECO:0000256" key="6">
    <source>
        <dbReference type="SAM" id="Phobius"/>
    </source>
</evidence>
<evidence type="ECO:0000313" key="8">
    <source>
        <dbReference type="EMBL" id="NTC27128.1"/>
    </source>
</evidence>
<comment type="similarity">
    <text evidence="2">Belongs to the drug/metabolite transporter (DMT) superfamily. 10 TMS drug/metabolite exporter (DME) (TC 2.A.7.3) family.</text>
</comment>
<proteinExistence type="inferred from homology"/>
<dbReference type="EMBL" id="JAAMAY010000005">
    <property type="protein sequence ID" value="NTC27128.1"/>
    <property type="molecule type" value="Genomic_DNA"/>
</dbReference>
<feature type="transmembrane region" description="Helical" evidence="6">
    <location>
        <begin position="220"/>
        <end position="237"/>
    </location>
</feature>
<dbReference type="Proteomes" id="UP000702952">
    <property type="component" value="Unassembled WGS sequence"/>
</dbReference>
<dbReference type="GeneID" id="92770141"/>
<feature type="domain" description="EamA" evidence="7">
    <location>
        <begin position="11"/>
        <end position="143"/>
    </location>
</feature>
<dbReference type="InterPro" id="IPR037185">
    <property type="entry name" value="EmrE-like"/>
</dbReference>
<sequence length="312" mass="33553">MNAEPTNPFRGISLKLISVGFFLVMQTCIKASGPDVPAGQITFFRSAFAIIPIVVYLAWLHALTSALHTNNLIGHFKRGFLGILSMACGFYGLTLLPLPEFIAIGYASPLLAVVFAAFILREKVRIYRWSAVFVGMMGVLVILWPKMTLLREGGFAAGEGLGAIAVLCGAALGGLAMIQVRQLVETEKTPTIVLYFSLTATLLSLVSVPFGWSALDTKQAVLLITSGICGGVAQIFLTESYRHAEVSTIAPFEYSSIVFGIAVSYILFGDIPTLTMLIGTAIVIFAGIFIIFREHQLGLARRAARKASTPQG</sequence>
<reference evidence="10" key="3">
    <citation type="submission" date="2020-02" db="EMBL/GenBank/DDBJ databases">
        <title>Unexpected conservation and global transmission of agrobacterial virulence plasmids.</title>
        <authorList>
            <person name="Weisberg A.J."/>
            <person name="Davis E.W. II"/>
            <person name="Tabima J.R."/>
            <person name="Belcher M.S."/>
            <person name="Miller M."/>
            <person name="Kuo C.-H."/>
            <person name="Loper J.E."/>
            <person name="Grunwald N.J."/>
            <person name="Putnam M.L."/>
            <person name="Chang J.H."/>
        </authorList>
    </citation>
    <scope>NUCLEOTIDE SEQUENCE</scope>
    <source>
        <strain evidence="10">Q15/94</strain>
    </source>
</reference>
<keyword evidence="5 6" id="KW-0472">Membrane</keyword>
<evidence type="ECO:0000313" key="10">
    <source>
        <dbReference type="EMBL" id="QTG13519.1"/>
    </source>
</evidence>
<feature type="transmembrane region" description="Helical" evidence="6">
    <location>
        <begin position="12"/>
        <end position="32"/>
    </location>
</feature>
<feature type="transmembrane region" description="Helical" evidence="6">
    <location>
        <begin position="102"/>
        <end position="120"/>
    </location>
</feature>
<dbReference type="GO" id="GO:0016020">
    <property type="term" value="C:membrane"/>
    <property type="evidence" value="ECO:0007669"/>
    <property type="project" value="UniProtKB-SubCell"/>
</dbReference>
<dbReference type="SUPFAM" id="SSF103481">
    <property type="entry name" value="Multidrug resistance efflux transporter EmrE"/>
    <property type="match status" value="2"/>
</dbReference>
<evidence type="ECO:0000256" key="3">
    <source>
        <dbReference type="ARBA" id="ARBA00022692"/>
    </source>
</evidence>
<accession>A0A1B9UK06</accession>
<evidence type="ECO:0000313" key="9">
    <source>
        <dbReference type="EMBL" id="OCJ35504.1"/>
    </source>
</evidence>
<dbReference type="PANTHER" id="PTHR22911:SF6">
    <property type="entry name" value="SOLUTE CARRIER FAMILY 35 MEMBER G1"/>
    <property type="match status" value="1"/>
</dbReference>
<keyword evidence="3 6" id="KW-0812">Transmembrane</keyword>
<evidence type="ECO:0000313" key="11">
    <source>
        <dbReference type="Proteomes" id="UP000093451"/>
    </source>
</evidence>
<evidence type="ECO:0000256" key="4">
    <source>
        <dbReference type="ARBA" id="ARBA00022989"/>
    </source>
</evidence>
<feature type="transmembrane region" description="Helical" evidence="6">
    <location>
        <begin position="44"/>
        <end position="67"/>
    </location>
</feature>
<gene>
    <name evidence="9" type="ORF">A6U91_09490</name>
    <name evidence="8" type="ORF">G6M46_03015</name>
    <name evidence="10" type="ORF">G6M86_09765</name>
</gene>
<organism evidence="8 12">
    <name type="scientific">Agrobacterium tumefaciens</name>
    <dbReference type="NCBI Taxonomy" id="358"/>
    <lineage>
        <taxon>Bacteria</taxon>
        <taxon>Pseudomonadati</taxon>
        <taxon>Pseudomonadota</taxon>
        <taxon>Alphaproteobacteria</taxon>
        <taxon>Hyphomicrobiales</taxon>
        <taxon>Rhizobiaceae</taxon>
        <taxon>Rhizobium/Agrobacterium group</taxon>
        <taxon>Agrobacterium</taxon>
        <taxon>Agrobacterium tumefaciens complex</taxon>
    </lineage>
</organism>
<evidence type="ECO:0000256" key="2">
    <source>
        <dbReference type="ARBA" id="ARBA00009853"/>
    </source>
</evidence>
<evidence type="ECO:0000259" key="7">
    <source>
        <dbReference type="Pfam" id="PF00892"/>
    </source>
</evidence>
<feature type="transmembrane region" description="Helical" evidence="6">
    <location>
        <begin position="79"/>
        <end position="96"/>
    </location>
</feature>
<keyword evidence="4 6" id="KW-1133">Transmembrane helix</keyword>
<feature type="transmembrane region" description="Helical" evidence="6">
    <location>
        <begin position="249"/>
        <end position="268"/>
    </location>
</feature>
<dbReference type="Pfam" id="PF00892">
    <property type="entry name" value="EamA"/>
    <property type="match status" value="2"/>
</dbReference>
<feature type="transmembrane region" description="Helical" evidence="6">
    <location>
        <begin position="192"/>
        <end position="214"/>
    </location>
</feature>
<feature type="domain" description="EamA" evidence="7">
    <location>
        <begin position="161"/>
        <end position="292"/>
    </location>
</feature>
<dbReference type="RefSeq" id="WP_003512165.1">
    <property type="nucleotide sequence ID" value="NC_015183.1"/>
</dbReference>
<feature type="transmembrane region" description="Helical" evidence="6">
    <location>
        <begin position="274"/>
        <end position="292"/>
    </location>
</feature>
<evidence type="ECO:0000256" key="5">
    <source>
        <dbReference type="ARBA" id="ARBA00023136"/>
    </source>
</evidence>
<feature type="transmembrane region" description="Helical" evidence="6">
    <location>
        <begin position="160"/>
        <end position="180"/>
    </location>
</feature>
<dbReference type="Proteomes" id="UP000663946">
    <property type="component" value="Chromosome 1"/>
</dbReference>
<comment type="subcellular location">
    <subcellularLocation>
        <location evidence="1">Membrane</location>
        <topology evidence="1">Multi-pass membrane protein</topology>
    </subcellularLocation>
</comment>
<dbReference type="InterPro" id="IPR000620">
    <property type="entry name" value="EamA_dom"/>
</dbReference>
<dbReference type="EMBL" id="CP049216">
    <property type="protein sequence ID" value="QTG13519.1"/>
    <property type="molecule type" value="Genomic_DNA"/>
</dbReference>
<evidence type="ECO:0000256" key="1">
    <source>
        <dbReference type="ARBA" id="ARBA00004141"/>
    </source>
</evidence>
<reference evidence="8" key="2">
    <citation type="journal article" date="2020" name="Science">
        <title>Unexpected conservation and global transmission of agrobacterial virulence plasmids.</title>
        <authorList>
            <person name="Weisberg A.J."/>
            <person name="Davis E.W. 2nd"/>
            <person name="Tabima J."/>
            <person name="Belcher M.S."/>
            <person name="Miller M."/>
            <person name="Kuo C.H."/>
            <person name="Loper J.E."/>
            <person name="Grunwald N.J."/>
            <person name="Putnam M.L."/>
            <person name="Chang J.H."/>
        </authorList>
    </citation>
    <scope>NUCLEOTIDE SEQUENCE</scope>
    <source>
        <strain evidence="8">17-1853-1a</strain>
    </source>
</reference>
<dbReference type="Gene3D" id="1.10.3730.20">
    <property type="match status" value="1"/>
</dbReference>
<dbReference type="EMBL" id="LXKT01000022">
    <property type="protein sequence ID" value="OCJ35504.1"/>
    <property type="molecule type" value="Genomic_DNA"/>
</dbReference>
<evidence type="ECO:0000313" key="12">
    <source>
        <dbReference type="Proteomes" id="UP000702952"/>
    </source>
</evidence>
<protein>
    <submittedName>
        <fullName evidence="8">DMT family transporter</fullName>
    </submittedName>
</protein>
<reference evidence="9 11" key="1">
    <citation type="journal article" date="2016" name="PeerJ">
        <title>Gall-ID: tools for genotyping gall-causing phytopathogenic bacteria.</title>
        <authorList>
            <person name="Davis E.W.II."/>
            <person name="Weisberg A.J."/>
            <person name="Tabima J.F."/>
            <person name="Grunwald N.J."/>
            <person name="Chang J.H."/>
        </authorList>
    </citation>
    <scope>NUCLEOTIDE SEQUENCE [LARGE SCALE GENOMIC DNA]</scope>
    <source>
        <strain evidence="9 11">N2/73</strain>
    </source>
</reference>
<dbReference type="PANTHER" id="PTHR22911">
    <property type="entry name" value="ACYL-MALONYL CONDENSING ENZYME-RELATED"/>
    <property type="match status" value="1"/>
</dbReference>